<evidence type="ECO:0000313" key="1">
    <source>
        <dbReference type="EMBL" id="RPB04729.1"/>
    </source>
</evidence>
<protein>
    <submittedName>
        <fullName evidence="1">Uncharacterized protein</fullName>
    </submittedName>
</protein>
<reference evidence="1 2" key="1">
    <citation type="journal article" date="2018" name="Nat. Ecol. Evol.">
        <title>Pezizomycetes genomes reveal the molecular basis of ectomycorrhizal truffle lifestyle.</title>
        <authorList>
            <person name="Murat C."/>
            <person name="Payen T."/>
            <person name="Noel B."/>
            <person name="Kuo A."/>
            <person name="Morin E."/>
            <person name="Chen J."/>
            <person name="Kohler A."/>
            <person name="Krizsan K."/>
            <person name="Balestrini R."/>
            <person name="Da Silva C."/>
            <person name="Montanini B."/>
            <person name="Hainaut M."/>
            <person name="Levati E."/>
            <person name="Barry K.W."/>
            <person name="Belfiori B."/>
            <person name="Cichocki N."/>
            <person name="Clum A."/>
            <person name="Dockter R.B."/>
            <person name="Fauchery L."/>
            <person name="Guy J."/>
            <person name="Iotti M."/>
            <person name="Le Tacon F."/>
            <person name="Lindquist E.A."/>
            <person name="Lipzen A."/>
            <person name="Malagnac F."/>
            <person name="Mello A."/>
            <person name="Molinier V."/>
            <person name="Miyauchi S."/>
            <person name="Poulain J."/>
            <person name="Riccioni C."/>
            <person name="Rubini A."/>
            <person name="Sitrit Y."/>
            <person name="Splivallo R."/>
            <person name="Traeger S."/>
            <person name="Wang M."/>
            <person name="Zifcakova L."/>
            <person name="Wipf D."/>
            <person name="Zambonelli A."/>
            <person name="Paolocci F."/>
            <person name="Nowrousian M."/>
            <person name="Ottonello S."/>
            <person name="Baldrian P."/>
            <person name="Spatafora J.W."/>
            <person name="Henrissat B."/>
            <person name="Nagy L.G."/>
            <person name="Aury J.M."/>
            <person name="Wincker P."/>
            <person name="Grigoriev I.V."/>
            <person name="Bonfante P."/>
            <person name="Martin F.M."/>
        </authorList>
    </citation>
    <scope>NUCLEOTIDE SEQUENCE [LARGE SCALE GENOMIC DNA]</scope>
    <source>
        <strain evidence="1 2">120613-1</strain>
    </source>
</reference>
<dbReference type="AlphaFoldDB" id="A0A3N4K5T2"/>
<dbReference type="OrthoDB" id="5362978at2759"/>
<keyword evidence="2" id="KW-1185">Reference proteome</keyword>
<accession>A0A3N4K5T2</accession>
<dbReference type="EMBL" id="ML120357">
    <property type="protein sequence ID" value="RPB04729.1"/>
    <property type="molecule type" value="Genomic_DNA"/>
</dbReference>
<name>A0A3N4K5T2_9PEZI</name>
<feature type="non-terminal residue" evidence="1">
    <location>
        <position position="81"/>
    </location>
</feature>
<proteinExistence type="predicted"/>
<feature type="non-terminal residue" evidence="1">
    <location>
        <position position="1"/>
    </location>
</feature>
<dbReference type="Proteomes" id="UP000276215">
    <property type="component" value="Unassembled WGS sequence"/>
</dbReference>
<evidence type="ECO:0000313" key="2">
    <source>
        <dbReference type="Proteomes" id="UP000276215"/>
    </source>
</evidence>
<organism evidence="1 2">
    <name type="scientific">Choiromyces venosus 120613-1</name>
    <dbReference type="NCBI Taxonomy" id="1336337"/>
    <lineage>
        <taxon>Eukaryota</taxon>
        <taxon>Fungi</taxon>
        <taxon>Dikarya</taxon>
        <taxon>Ascomycota</taxon>
        <taxon>Pezizomycotina</taxon>
        <taxon>Pezizomycetes</taxon>
        <taxon>Pezizales</taxon>
        <taxon>Tuberaceae</taxon>
        <taxon>Choiromyces</taxon>
    </lineage>
</organism>
<dbReference type="STRING" id="1336337.A0A3N4K5T2"/>
<sequence length="81" mass="9817">DESHVYSPHNLLLLYLFPMDEQYMVVPQCKHHEESKSIDFFITFIISHNECLVCFMEVNPLSHIEYISTHEWADKQMRKRF</sequence>
<gene>
    <name evidence="1" type="ORF">L873DRAFT_1595745</name>
</gene>